<keyword evidence="2" id="KW-1133">Transmembrane helix</keyword>
<reference evidence="3" key="1">
    <citation type="submission" date="2021-01" db="UniProtKB">
        <authorList>
            <consortium name="EnsemblMetazoa"/>
        </authorList>
    </citation>
    <scope>IDENTIFICATION</scope>
</reference>
<feature type="transmembrane region" description="Helical" evidence="2">
    <location>
        <begin position="251"/>
        <end position="272"/>
    </location>
</feature>
<protein>
    <submittedName>
        <fullName evidence="3">Uncharacterized protein</fullName>
    </submittedName>
</protein>
<keyword evidence="4" id="KW-1185">Reference proteome</keyword>
<dbReference type="EnsemblMetazoa" id="CLYHEMT003871.1">
    <property type="protein sequence ID" value="CLYHEMP003871.1"/>
    <property type="gene ID" value="CLYHEMG003871"/>
</dbReference>
<name>A0A7M5WJ87_9CNID</name>
<feature type="region of interest" description="Disordered" evidence="1">
    <location>
        <begin position="53"/>
        <end position="72"/>
    </location>
</feature>
<evidence type="ECO:0000313" key="3">
    <source>
        <dbReference type="EnsemblMetazoa" id="CLYHEMP003871.1"/>
    </source>
</evidence>
<evidence type="ECO:0000256" key="1">
    <source>
        <dbReference type="SAM" id="MobiDB-lite"/>
    </source>
</evidence>
<feature type="region of interest" description="Disordered" evidence="1">
    <location>
        <begin position="1"/>
        <end position="22"/>
    </location>
</feature>
<evidence type="ECO:0000313" key="4">
    <source>
        <dbReference type="Proteomes" id="UP000594262"/>
    </source>
</evidence>
<organism evidence="3 4">
    <name type="scientific">Clytia hemisphaerica</name>
    <dbReference type="NCBI Taxonomy" id="252671"/>
    <lineage>
        <taxon>Eukaryota</taxon>
        <taxon>Metazoa</taxon>
        <taxon>Cnidaria</taxon>
        <taxon>Hydrozoa</taxon>
        <taxon>Hydroidolina</taxon>
        <taxon>Leptothecata</taxon>
        <taxon>Obeliida</taxon>
        <taxon>Clytiidae</taxon>
        <taxon>Clytia</taxon>
    </lineage>
</organism>
<accession>A0A7M5WJ87</accession>
<keyword evidence="2" id="KW-0472">Membrane</keyword>
<evidence type="ECO:0000256" key="2">
    <source>
        <dbReference type="SAM" id="Phobius"/>
    </source>
</evidence>
<dbReference type="Proteomes" id="UP000594262">
    <property type="component" value="Unplaced"/>
</dbReference>
<sequence length="294" mass="32801">VNDPGKRFVSNHGNIADDTVSNHGDIAGDAVRNHGNDLTGEVDHKASDLRNTDETTEIENVGGCKNSPIDRQRNFELPDQSLAKESDFFIPPKDYDYNTKNEVHSEVADDFLTTFQESPMKDDFWSNDTTFRFNNSYNDAEIESPATAGRKLGSVVYDLNTSEIENTDGISIERPNFTSNIGDEKHGFTNLGYVSELDEPAGILRQSQPYFFPTKTPSNSMKSQSTSKEILPAPIDGDFFTSRESKLHRTIILPLLLIFVLLIASTITILIIRIKLGESKKDSTNNEFVQVLNS</sequence>
<dbReference type="AlphaFoldDB" id="A0A7M5WJ87"/>
<proteinExistence type="predicted"/>
<keyword evidence="2" id="KW-0812">Transmembrane</keyword>